<dbReference type="Gene3D" id="3.40.50.620">
    <property type="entry name" value="HUPs"/>
    <property type="match status" value="1"/>
</dbReference>
<dbReference type="GO" id="GO:0004830">
    <property type="term" value="F:tryptophan-tRNA ligase activity"/>
    <property type="evidence" value="ECO:0007669"/>
    <property type="project" value="UniProtKB-UniRule"/>
</dbReference>
<evidence type="ECO:0000256" key="5">
    <source>
        <dbReference type="ARBA" id="ARBA00022840"/>
    </source>
</evidence>
<dbReference type="NCBIfam" id="TIGR00233">
    <property type="entry name" value="trpS"/>
    <property type="match status" value="1"/>
</dbReference>
<dbReference type="InterPro" id="IPR002306">
    <property type="entry name" value="Trp-tRNA-ligase"/>
</dbReference>
<dbReference type="FunFam" id="1.10.240.10:FF:000005">
    <property type="entry name" value="Tryptophan--tRNA ligase"/>
    <property type="match status" value="1"/>
</dbReference>
<evidence type="ECO:0000313" key="11">
    <source>
        <dbReference type="EMBL" id="SUD33395.1"/>
    </source>
</evidence>
<feature type="binding site" evidence="9">
    <location>
        <begin position="20"/>
        <end position="21"/>
    </location>
    <ligand>
        <name>ATP</name>
        <dbReference type="ChEBI" id="CHEBI:30616"/>
    </ligand>
</feature>
<keyword evidence="4 9" id="KW-0547">Nucleotide-binding</keyword>
<feature type="binding site" evidence="9">
    <location>
        <begin position="206"/>
        <end position="210"/>
    </location>
    <ligand>
        <name>ATP</name>
        <dbReference type="ChEBI" id="CHEBI:30616"/>
    </ligand>
</feature>
<dbReference type="GO" id="GO:0005829">
    <property type="term" value="C:cytosol"/>
    <property type="evidence" value="ECO:0007669"/>
    <property type="project" value="TreeGrafter"/>
</dbReference>
<dbReference type="KEGG" id="pfn:HZ99_12595"/>
<feature type="binding site" evidence="9">
    <location>
        <begin position="12"/>
        <end position="14"/>
    </location>
    <ligand>
        <name>ATP</name>
        <dbReference type="ChEBI" id="CHEBI:30616"/>
    </ligand>
</feature>
<dbReference type="RefSeq" id="WP_038443381.1">
    <property type="nucleotide sequence ID" value="NZ_CP008896.1"/>
</dbReference>
<keyword evidence="3 9" id="KW-0436">Ligase</keyword>
<evidence type="ECO:0000256" key="3">
    <source>
        <dbReference type="ARBA" id="ARBA00022598"/>
    </source>
</evidence>
<dbReference type="InterPro" id="IPR024109">
    <property type="entry name" value="Trp-tRNA-ligase_bac-type"/>
</dbReference>
<keyword evidence="6 9" id="KW-0648">Protein biosynthesis</keyword>
<evidence type="ECO:0000256" key="10">
    <source>
        <dbReference type="RuleBase" id="RU363036"/>
    </source>
</evidence>
<evidence type="ECO:0000256" key="4">
    <source>
        <dbReference type="ARBA" id="ARBA00022741"/>
    </source>
</evidence>
<proteinExistence type="inferred from homology"/>
<dbReference type="GO" id="GO:0006436">
    <property type="term" value="P:tryptophanyl-tRNA aminoacylation"/>
    <property type="evidence" value="ECO:0007669"/>
    <property type="project" value="UniProtKB-UniRule"/>
</dbReference>
<dbReference type="PRINTS" id="PR01039">
    <property type="entry name" value="TRNASYNTHTRP"/>
</dbReference>
<keyword evidence="5 9" id="KW-0067">ATP-binding</keyword>
<feature type="binding site" evidence="9">
    <location>
        <position position="145"/>
    </location>
    <ligand>
        <name>L-tryptophan</name>
        <dbReference type="ChEBI" id="CHEBI:57912"/>
    </ligand>
</feature>
<reference evidence="11 12" key="1">
    <citation type="submission" date="2018-06" db="EMBL/GenBank/DDBJ databases">
        <authorList>
            <consortium name="Pathogen Informatics"/>
            <person name="Doyle S."/>
        </authorList>
    </citation>
    <scope>NUCLEOTIDE SEQUENCE [LARGE SCALE GENOMIC DNA]</scope>
    <source>
        <strain evidence="11 12">NCTC10392</strain>
    </source>
</reference>
<evidence type="ECO:0000256" key="2">
    <source>
        <dbReference type="ARBA" id="ARBA00022490"/>
    </source>
</evidence>
<dbReference type="HAMAP" id="MF_00140_B">
    <property type="entry name" value="Trp_tRNA_synth_B"/>
    <property type="match status" value="1"/>
</dbReference>
<dbReference type="EMBL" id="UGUS01000002">
    <property type="protein sequence ID" value="SUD33395.1"/>
    <property type="molecule type" value="Genomic_DNA"/>
</dbReference>
<dbReference type="Proteomes" id="UP000255125">
    <property type="component" value="Unassembled WGS sequence"/>
</dbReference>
<gene>
    <name evidence="9 11" type="primary">trpS</name>
    <name evidence="11" type="ORF">NCTC10392_04788</name>
</gene>
<dbReference type="SUPFAM" id="SSF52374">
    <property type="entry name" value="Nucleotidylyl transferase"/>
    <property type="match status" value="1"/>
</dbReference>
<protein>
    <recommendedName>
        <fullName evidence="9">Tryptophan--tRNA ligase</fullName>
        <ecNumber evidence="9">6.1.1.2</ecNumber>
    </recommendedName>
    <alternativeName>
        <fullName evidence="9">Tryptophanyl-tRNA synthetase</fullName>
        <shortName evidence="9">TrpRS</shortName>
    </alternativeName>
</protein>
<feature type="binding site" evidence="9">
    <location>
        <begin position="157"/>
        <end position="159"/>
    </location>
    <ligand>
        <name>ATP</name>
        <dbReference type="ChEBI" id="CHEBI:30616"/>
    </ligand>
</feature>
<evidence type="ECO:0000313" key="12">
    <source>
        <dbReference type="Proteomes" id="UP000255125"/>
    </source>
</evidence>
<feature type="short sequence motif" description="'KMSKS' region" evidence="9">
    <location>
        <begin position="206"/>
        <end position="210"/>
    </location>
</feature>
<keyword evidence="2 9" id="KW-0963">Cytoplasm</keyword>
<comment type="subunit">
    <text evidence="9">Homodimer.</text>
</comment>
<keyword evidence="7 9" id="KW-0030">Aminoacyl-tRNA synthetase</keyword>
<evidence type="ECO:0000256" key="6">
    <source>
        <dbReference type="ARBA" id="ARBA00022917"/>
    </source>
</evidence>
<comment type="catalytic activity">
    <reaction evidence="8 9">
        <text>tRNA(Trp) + L-tryptophan + ATP = L-tryptophyl-tRNA(Trp) + AMP + diphosphate + H(+)</text>
        <dbReference type="Rhea" id="RHEA:24080"/>
        <dbReference type="Rhea" id="RHEA-COMP:9671"/>
        <dbReference type="Rhea" id="RHEA-COMP:9705"/>
        <dbReference type="ChEBI" id="CHEBI:15378"/>
        <dbReference type="ChEBI" id="CHEBI:30616"/>
        <dbReference type="ChEBI" id="CHEBI:33019"/>
        <dbReference type="ChEBI" id="CHEBI:57912"/>
        <dbReference type="ChEBI" id="CHEBI:78442"/>
        <dbReference type="ChEBI" id="CHEBI:78535"/>
        <dbReference type="ChEBI" id="CHEBI:456215"/>
        <dbReference type="EC" id="6.1.1.2"/>
    </reaction>
</comment>
<dbReference type="CDD" id="cd00806">
    <property type="entry name" value="TrpRS_core"/>
    <property type="match status" value="1"/>
</dbReference>
<dbReference type="InterPro" id="IPR014729">
    <property type="entry name" value="Rossmann-like_a/b/a_fold"/>
</dbReference>
<dbReference type="NCBIfam" id="NF008923">
    <property type="entry name" value="PRK12284.1"/>
    <property type="match status" value="1"/>
</dbReference>
<dbReference type="Gene3D" id="1.10.240.10">
    <property type="entry name" value="Tyrosyl-Transfer RNA Synthetase"/>
    <property type="match status" value="1"/>
</dbReference>
<sequence>MTTRTRILTGITTTGTPHLGNYAGAIRPAILASQDANADSFYFLADYHALIKCDDPQRIQRSRMEIAATWLAGGLDVNRVTFYRQSDIPEIPELTWLLTCVAAKGLLNRAHAYKASVDKNLESGEDPDAGISMGLYSYPVLMAADILMFNAHKVPVGRDQIQHVEMARDIGQRFNHLFGKGREFFTMPEALIEESVATLPGLDGRKMSKSYDNTIPLFTTAKDMKDAISRIVTDSRAPGEAKDPDNSHLFTLYQAFATPEQEQQLRSELLDGLGWGEAKNRLFQLLDGQLGEARERYHQLMSRPSDMEDLLLVGAKKARAVAGPFLQELREAVGLRSFQSHYSVTIGNAKTKSTKSSRIVSFREGDSFRFRVLAADGSQLLLSSKFADGRRAGAVIKQLQSGQTLDIRSDELGFSVWLEGECVAQSSVIYLGAEGRDAAIEAVRVALTPIED</sequence>
<feature type="binding site" evidence="9">
    <location>
        <position position="199"/>
    </location>
    <ligand>
        <name>ATP</name>
        <dbReference type="ChEBI" id="CHEBI:30616"/>
    </ligand>
</feature>
<comment type="function">
    <text evidence="9">Catalyzes the attachment of tryptophan to tRNA(Trp).</text>
</comment>
<dbReference type="Pfam" id="PF00579">
    <property type="entry name" value="tRNA-synt_1b"/>
    <property type="match status" value="1"/>
</dbReference>
<dbReference type="GO" id="GO:0005524">
    <property type="term" value="F:ATP binding"/>
    <property type="evidence" value="ECO:0007669"/>
    <property type="project" value="UniProtKB-UniRule"/>
</dbReference>
<evidence type="ECO:0000256" key="9">
    <source>
        <dbReference type="HAMAP-Rule" id="MF_00140"/>
    </source>
</evidence>
<dbReference type="FunFam" id="3.40.50.620:FF:000144">
    <property type="entry name" value="Tryptophan--tRNA ligase"/>
    <property type="match status" value="1"/>
</dbReference>
<dbReference type="InterPro" id="IPR050203">
    <property type="entry name" value="Trp-tRNA_synthetase"/>
</dbReference>
<comment type="similarity">
    <text evidence="1 9 10">Belongs to the class-I aminoacyl-tRNA synthetase family.</text>
</comment>
<dbReference type="OrthoDB" id="9801042at2"/>
<dbReference type="AlphaFoldDB" id="A0A379IIX9"/>
<accession>A0A379IIX9</accession>
<comment type="subcellular location">
    <subcellularLocation>
        <location evidence="9">Cytoplasm</location>
    </subcellularLocation>
</comment>
<evidence type="ECO:0000256" key="8">
    <source>
        <dbReference type="ARBA" id="ARBA00049929"/>
    </source>
</evidence>
<organism evidence="11 12">
    <name type="scientific">Pseudomonas fluorescens</name>
    <dbReference type="NCBI Taxonomy" id="294"/>
    <lineage>
        <taxon>Bacteria</taxon>
        <taxon>Pseudomonadati</taxon>
        <taxon>Pseudomonadota</taxon>
        <taxon>Gammaproteobacteria</taxon>
        <taxon>Pseudomonadales</taxon>
        <taxon>Pseudomonadaceae</taxon>
        <taxon>Pseudomonas</taxon>
    </lineage>
</organism>
<dbReference type="InterPro" id="IPR002305">
    <property type="entry name" value="aa-tRNA-synth_Ic"/>
</dbReference>
<feature type="short sequence motif" description="'HIGH' region" evidence="9">
    <location>
        <begin position="13"/>
        <end position="21"/>
    </location>
</feature>
<dbReference type="PANTHER" id="PTHR43766:SF1">
    <property type="entry name" value="TRYPTOPHAN--TRNA LIGASE, MITOCHONDRIAL"/>
    <property type="match status" value="1"/>
</dbReference>
<dbReference type="PANTHER" id="PTHR43766">
    <property type="entry name" value="TRYPTOPHAN--TRNA LIGASE, MITOCHONDRIAL"/>
    <property type="match status" value="1"/>
</dbReference>
<dbReference type="EC" id="6.1.1.2" evidence="9"/>
<evidence type="ECO:0000256" key="1">
    <source>
        <dbReference type="ARBA" id="ARBA00005594"/>
    </source>
</evidence>
<name>A0A379IIX9_PSEFL</name>
<evidence type="ECO:0000256" key="7">
    <source>
        <dbReference type="ARBA" id="ARBA00023146"/>
    </source>
</evidence>